<dbReference type="InterPro" id="IPR043502">
    <property type="entry name" value="DNA/RNA_pol_sf"/>
</dbReference>
<evidence type="ECO:0000313" key="2">
    <source>
        <dbReference type="Proteomes" id="UP000237271"/>
    </source>
</evidence>
<dbReference type="InterPro" id="IPR052055">
    <property type="entry name" value="Hepadnavirus_pol/RT"/>
</dbReference>
<dbReference type="AlphaFoldDB" id="A0A2P4X248"/>
<name>A0A2P4X248_9STRA</name>
<dbReference type="Proteomes" id="UP000237271">
    <property type="component" value="Unassembled WGS sequence"/>
</dbReference>
<reference evidence="1 2" key="1">
    <citation type="journal article" date="2017" name="Genome Biol. Evol.">
        <title>Phytophthora megakarya and P. palmivora, closely related causal agents of cacao black pod rot, underwent increases in genome sizes and gene numbers by different mechanisms.</title>
        <authorList>
            <person name="Ali S.S."/>
            <person name="Shao J."/>
            <person name="Lary D.J."/>
            <person name="Kronmiller B."/>
            <person name="Shen D."/>
            <person name="Strem M.D."/>
            <person name="Amoako-Attah I."/>
            <person name="Akrofi A.Y."/>
            <person name="Begoude B.A."/>
            <person name="Ten Hoopen G.M."/>
            <person name="Coulibaly K."/>
            <person name="Kebe B.I."/>
            <person name="Melnick R.L."/>
            <person name="Guiltinan M.J."/>
            <person name="Tyler B.M."/>
            <person name="Meinhardt L.W."/>
            <person name="Bailey B.A."/>
        </authorList>
    </citation>
    <scope>NUCLEOTIDE SEQUENCE [LARGE SCALE GENOMIC DNA]</scope>
    <source>
        <strain evidence="2">sbr112.9</strain>
    </source>
</reference>
<gene>
    <name evidence="1" type="ORF">PHPALM_31626</name>
</gene>
<dbReference type="EMBL" id="NCKW01017083">
    <property type="protein sequence ID" value="POM59614.1"/>
    <property type="molecule type" value="Genomic_DNA"/>
</dbReference>
<proteinExistence type="predicted"/>
<sequence length="345" mass="39288">MHADHVRWMGATFPDDDVLVVDLAAPFGWSGSPAFYSAFGRAITWLVRTNSPSSVSESADDELFFGFEWVDDHIMVEPDRDDRLELAEATLRLSMLAVLGPNSINDEKFSEWSTELQALGLIWKTHDRTVSMPTENINKCLNRVSVLLEANRSSKHQLQQLPGSLRHLTTCLRTAKPFFQHLQVVCNRLQQFRLVRLSEASQRDLQWFQHILSDGHLEKLPLRFCGDLPTPTINFYMDASNSGLAVLNPARNEFIQLRFDAEEICLIENAESTGFSINVREHFCMALTACDSGEGSDFTLPRCRKSLRRQSFRRLASRARQETQFNCSYSAICHKHNNYIASRAS</sequence>
<dbReference type="PANTHER" id="PTHR33050">
    <property type="entry name" value="REVERSE TRANSCRIPTASE DOMAIN-CONTAINING PROTEIN"/>
    <property type="match status" value="1"/>
</dbReference>
<comment type="caution">
    <text evidence="1">The sequence shown here is derived from an EMBL/GenBank/DDBJ whole genome shotgun (WGS) entry which is preliminary data.</text>
</comment>
<protein>
    <submittedName>
        <fullName evidence="1">Uncharacterized protein</fullName>
    </submittedName>
</protein>
<accession>A0A2P4X248</accession>
<evidence type="ECO:0000313" key="1">
    <source>
        <dbReference type="EMBL" id="POM59614.1"/>
    </source>
</evidence>
<keyword evidence="2" id="KW-1185">Reference proteome</keyword>
<organism evidence="1 2">
    <name type="scientific">Phytophthora palmivora</name>
    <dbReference type="NCBI Taxonomy" id="4796"/>
    <lineage>
        <taxon>Eukaryota</taxon>
        <taxon>Sar</taxon>
        <taxon>Stramenopiles</taxon>
        <taxon>Oomycota</taxon>
        <taxon>Peronosporomycetes</taxon>
        <taxon>Peronosporales</taxon>
        <taxon>Peronosporaceae</taxon>
        <taxon>Phytophthora</taxon>
    </lineage>
</organism>
<dbReference type="SUPFAM" id="SSF56672">
    <property type="entry name" value="DNA/RNA polymerases"/>
    <property type="match status" value="1"/>
</dbReference>
<dbReference type="OrthoDB" id="126233at2759"/>
<dbReference type="PANTHER" id="PTHR33050:SF7">
    <property type="entry name" value="RIBONUCLEASE H"/>
    <property type="match status" value="1"/>
</dbReference>